<dbReference type="AlphaFoldDB" id="A0A136JA13"/>
<feature type="region of interest" description="Disordered" evidence="1">
    <location>
        <begin position="33"/>
        <end position="107"/>
    </location>
</feature>
<dbReference type="OrthoDB" id="5380416at2759"/>
<dbReference type="InParanoid" id="A0A136JA13"/>
<organism evidence="2 3">
    <name type="scientific">Microdochium bolleyi</name>
    <dbReference type="NCBI Taxonomy" id="196109"/>
    <lineage>
        <taxon>Eukaryota</taxon>
        <taxon>Fungi</taxon>
        <taxon>Dikarya</taxon>
        <taxon>Ascomycota</taxon>
        <taxon>Pezizomycotina</taxon>
        <taxon>Sordariomycetes</taxon>
        <taxon>Xylariomycetidae</taxon>
        <taxon>Xylariales</taxon>
        <taxon>Microdochiaceae</taxon>
        <taxon>Microdochium</taxon>
    </lineage>
</organism>
<evidence type="ECO:0000256" key="1">
    <source>
        <dbReference type="SAM" id="MobiDB-lite"/>
    </source>
</evidence>
<feature type="region of interest" description="Disordered" evidence="1">
    <location>
        <begin position="120"/>
        <end position="219"/>
    </location>
</feature>
<feature type="compositionally biased region" description="Low complexity" evidence="1">
    <location>
        <begin position="123"/>
        <end position="139"/>
    </location>
</feature>
<reference evidence="3" key="1">
    <citation type="submission" date="2016-02" db="EMBL/GenBank/DDBJ databases">
        <title>Draft genome sequence of Microdochium bolleyi, a fungal endophyte of beachgrass.</title>
        <authorList>
            <consortium name="DOE Joint Genome Institute"/>
            <person name="David A.S."/>
            <person name="May G."/>
            <person name="Haridas S."/>
            <person name="Lim J."/>
            <person name="Wang M."/>
            <person name="Labutti K."/>
            <person name="Lipzen A."/>
            <person name="Barry K."/>
            <person name="Grigoriev I.V."/>
        </authorList>
    </citation>
    <scope>NUCLEOTIDE SEQUENCE [LARGE SCALE GENOMIC DNA]</scope>
    <source>
        <strain evidence="3">J235TASD1</strain>
    </source>
</reference>
<protein>
    <submittedName>
        <fullName evidence="2">Uncharacterized protein</fullName>
    </submittedName>
</protein>
<dbReference type="Proteomes" id="UP000070501">
    <property type="component" value="Unassembled WGS sequence"/>
</dbReference>
<proteinExistence type="predicted"/>
<evidence type="ECO:0000313" key="2">
    <source>
        <dbReference type="EMBL" id="KXJ93898.1"/>
    </source>
</evidence>
<sequence>MASPATNGTNTAPANKAAAAKRFELPALNFKFGSLTEGTDIPPPLPSPIQEEPTPLQTESTKDKAAHGTPAPLEGESLTTVTAGNAKRPGDAVPLSPAPSSRGSLRKYLSKSLLNSTYEEHAASANGQAGSNGQAVAASRPPSRTASVLDGKKARRGSGWFRRLRSSDGPNKRMSQSIEDLNASQPAPTGPPPPSIPEMSQWKSQVDTSLGDDLFKSIR</sequence>
<feature type="compositionally biased region" description="Polar residues" evidence="1">
    <location>
        <begin position="173"/>
        <end position="185"/>
    </location>
</feature>
<dbReference type="EMBL" id="KQ964247">
    <property type="protein sequence ID" value="KXJ93898.1"/>
    <property type="molecule type" value="Genomic_DNA"/>
</dbReference>
<name>A0A136JA13_9PEZI</name>
<accession>A0A136JA13</accession>
<keyword evidence="3" id="KW-1185">Reference proteome</keyword>
<evidence type="ECO:0000313" key="3">
    <source>
        <dbReference type="Proteomes" id="UP000070501"/>
    </source>
</evidence>
<gene>
    <name evidence="2" type="ORF">Micbo1qcDRAFT_39840</name>
</gene>